<evidence type="ECO:0000256" key="2">
    <source>
        <dbReference type="SAM" id="Phobius"/>
    </source>
</evidence>
<dbReference type="STRING" id="1385510.GCA_000425205_03575"/>
<accession>A0A0A5G8G3</accession>
<keyword evidence="2" id="KW-0472">Membrane</keyword>
<keyword evidence="2" id="KW-0812">Transmembrane</keyword>
<feature type="transmembrane region" description="Helical" evidence="2">
    <location>
        <begin position="73"/>
        <end position="94"/>
    </location>
</feature>
<dbReference type="InterPro" id="IPR003148">
    <property type="entry name" value="RCK_N"/>
</dbReference>
<dbReference type="AlphaFoldDB" id="A0A0A5G8G3"/>
<dbReference type="RefSeq" id="WP_026801752.1">
    <property type="nucleotide sequence ID" value="NZ_AULI01000023.1"/>
</dbReference>
<dbReference type="EMBL" id="AVPE01000023">
    <property type="protein sequence ID" value="KGX89426.1"/>
    <property type="molecule type" value="Genomic_DNA"/>
</dbReference>
<dbReference type="Gene3D" id="3.40.50.720">
    <property type="entry name" value="NAD(P)-binding Rossmann-like Domain"/>
    <property type="match status" value="1"/>
</dbReference>
<proteinExistence type="predicted"/>
<dbReference type="SUPFAM" id="SSF51735">
    <property type="entry name" value="NAD(P)-binding Rossmann-fold domains"/>
    <property type="match status" value="1"/>
</dbReference>
<evidence type="ECO:0000313" key="4">
    <source>
        <dbReference type="EMBL" id="KGX89426.1"/>
    </source>
</evidence>
<dbReference type="SUPFAM" id="SSF81324">
    <property type="entry name" value="Voltage-gated potassium channels"/>
    <property type="match status" value="1"/>
</dbReference>
<keyword evidence="2" id="KW-1133">Transmembrane helix</keyword>
<sequence>MSLIRKLMMKVVRVSNGFIFLMTAILVVVSSALITFIEPNQFETFYDGLWWVMTTVTTVGYGDYSPATGAGRWVAIFLYIFGIGLIGVVIGKIIDGFSVFRKKREEGDIVYSGKGHYIIIGWSKKAYYAVKEIIDTKPEAEIVIIDDLEKAPYLKEHIHYIRGNASAKETVLKANVSEAEAVLIFADDRIQDVQLVDGKTLLVASTVETCDPNVHIVVEIMEEEHIKNFVHVNVNEFVFSTQTVSTLAVRSAFTKGISGFYGQLISRSHGDDLFQIPLSEQWKTYRDAFDDLLKRGATLVADRQNLSINRMLDEVIPPDAELFVICDKETYKQIEREYQS</sequence>
<dbReference type="GO" id="GO:0005886">
    <property type="term" value="C:plasma membrane"/>
    <property type="evidence" value="ECO:0007669"/>
    <property type="project" value="UniProtKB-SubCell"/>
</dbReference>
<dbReference type="Pfam" id="PF02254">
    <property type="entry name" value="TrkA_N"/>
    <property type="match status" value="1"/>
</dbReference>
<gene>
    <name evidence="4" type="ORF">N781_09245</name>
</gene>
<feature type="transmembrane region" description="Helical" evidence="2">
    <location>
        <begin position="12"/>
        <end position="37"/>
    </location>
</feature>
<dbReference type="eggNOG" id="COG1226">
    <property type="taxonomic scope" value="Bacteria"/>
</dbReference>
<evidence type="ECO:0000259" key="3">
    <source>
        <dbReference type="PROSITE" id="PS51201"/>
    </source>
</evidence>
<dbReference type="Gene3D" id="1.10.287.70">
    <property type="match status" value="1"/>
</dbReference>
<protein>
    <submittedName>
        <fullName evidence="4">Ion transporter</fullName>
    </submittedName>
</protein>
<reference evidence="4 5" key="1">
    <citation type="submission" date="2013-08" db="EMBL/GenBank/DDBJ databases">
        <authorList>
            <person name="Huang J."/>
            <person name="Wang G."/>
        </authorList>
    </citation>
    <scope>NUCLEOTIDE SEQUENCE [LARGE SCALE GENOMIC DNA]</scope>
    <source>
        <strain evidence="4 5">JSM 076056</strain>
    </source>
</reference>
<dbReference type="Pfam" id="PF07885">
    <property type="entry name" value="Ion_trans_2"/>
    <property type="match status" value="1"/>
</dbReference>
<dbReference type="Proteomes" id="UP000030528">
    <property type="component" value="Unassembled WGS sequence"/>
</dbReference>
<organism evidence="4 5">
    <name type="scientific">Pontibacillus halophilus JSM 076056 = DSM 19796</name>
    <dbReference type="NCBI Taxonomy" id="1385510"/>
    <lineage>
        <taxon>Bacteria</taxon>
        <taxon>Bacillati</taxon>
        <taxon>Bacillota</taxon>
        <taxon>Bacilli</taxon>
        <taxon>Bacillales</taxon>
        <taxon>Bacillaceae</taxon>
        <taxon>Pontibacillus</taxon>
    </lineage>
</organism>
<keyword evidence="5" id="KW-1185">Reference proteome</keyword>
<feature type="domain" description="RCK N-terminal" evidence="3">
    <location>
        <begin position="114"/>
        <end position="239"/>
    </location>
</feature>
<dbReference type="OrthoDB" id="9785285at2"/>
<comment type="caution">
    <text evidence="4">The sequence shown here is derived from an EMBL/GenBank/DDBJ whole genome shotgun (WGS) entry which is preliminary data.</text>
</comment>
<name>A0A0A5G8G3_9BACI</name>
<dbReference type="InterPro" id="IPR036291">
    <property type="entry name" value="NAD(P)-bd_dom_sf"/>
</dbReference>
<evidence type="ECO:0000313" key="5">
    <source>
        <dbReference type="Proteomes" id="UP000030528"/>
    </source>
</evidence>
<dbReference type="PROSITE" id="PS51201">
    <property type="entry name" value="RCK_N"/>
    <property type="match status" value="1"/>
</dbReference>
<evidence type="ECO:0000256" key="1">
    <source>
        <dbReference type="ARBA" id="ARBA00004651"/>
    </source>
</evidence>
<dbReference type="InterPro" id="IPR050721">
    <property type="entry name" value="Trk_Ktr_HKT_K-transport"/>
</dbReference>
<comment type="subcellular location">
    <subcellularLocation>
        <location evidence="1">Cell membrane</location>
        <topology evidence="1">Multi-pass membrane protein</topology>
    </subcellularLocation>
</comment>
<dbReference type="PANTHER" id="PTHR43833">
    <property type="entry name" value="POTASSIUM CHANNEL PROTEIN 2-RELATED-RELATED"/>
    <property type="match status" value="1"/>
</dbReference>
<dbReference type="PANTHER" id="PTHR43833:SF9">
    <property type="entry name" value="POTASSIUM CHANNEL PROTEIN YUGO-RELATED"/>
    <property type="match status" value="1"/>
</dbReference>
<dbReference type="InterPro" id="IPR013099">
    <property type="entry name" value="K_chnl_dom"/>
</dbReference>
<dbReference type="GO" id="GO:0006813">
    <property type="term" value="P:potassium ion transport"/>
    <property type="evidence" value="ECO:0007669"/>
    <property type="project" value="InterPro"/>
</dbReference>